<keyword evidence="6" id="KW-0645">Protease</keyword>
<feature type="binding site" evidence="3">
    <location>
        <position position="130"/>
    </location>
    <ligand>
        <name>Mn(2+)</name>
        <dbReference type="ChEBI" id="CHEBI:29035"/>
        <label>2</label>
    </ligand>
</feature>
<feature type="binding site" evidence="3">
    <location>
        <position position="166"/>
    </location>
    <ligand>
        <name>Mn(2+)</name>
        <dbReference type="ChEBI" id="CHEBI:29035"/>
        <label>2</label>
    </ligand>
</feature>
<keyword evidence="3" id="KW-0479">Metal-binding</keyword>
<dbReference type="NCBIfam" id="TIGR01891">
    <property type="entry name" value="amidohydrolases"/>
    <property type="match status" value="1"/>
</dbReference>
<evidence type="ECO:0000313" key="6">
    <source>
        <dbReference type="EMBL" id="TDR19320.1"/>
    </source>
</evidence>
<dbReference type="InterPro" id="IPR017439">
    <property type="entry name" value="Amidohydrolase"/>
</dbReference>
<comment type="cofactor">
    <cofactor evidence="3">
        <name>Mn(2+)</name>
        <dbReference type="ChEBI" id="CHEBI:29035"/>
    </cofactor>
    <text evidence="3">The Mn(2+) ion enhances activity.</text>
</comment>
<dbReference type="Proteomes" id="UP000295724">
    <property type="component" value="Unassembled WGS sequence"/>
</dbReference>
<accession>A0A4R6XMK0</accession>
<protein>
    <submittedName>
        <fullName evidence="6">Carboxypeptidase Ss1</fullName>
    </submittedName>
</protein>
<dbReference type="InterPro" id="IPR036264">
    <property type="entry name" value="Bact_exopeptidase_dim_dom"/>
</dbReference>
<dbReference type="InterPro" id="IPR011650">
    <property type="entry name" value="Peptidase_M20_dimer"/>
</dbReference>
<evidence type="ECO:0000256" key="2">
    <source>
        <dbReference type="ARBA" id="ARBA00022801"/>
    </source>
</evidence>
<evidence type="ECO:0000256" key="4">
    <source>
        <dbReference type="SAM" id="SignalP"/>
    </source>
</evidence>
<evidence type="ECO:0000313" key="7">
    <source>
        <dbReference type="Proteomes" id="UP000295724"/>
    </source>
</evidence>
<dbReference type="PANTHER" id="PTHR11014:SF63">
    <property type="entry name" value="METALLOPEPTIDASE, PUTATIVE (AFU_ORTHOLOGUE AFUA_6G09600)-RELATED"/>
    <property type="match status" value="1"/>
</dbReference>
<dbReference type="Pfam" id="PF07687">
    <property type="entry name" value="M20_dimer"/>
    <property type="match status" value="1"/>
</dbReference>
<dbReference type="SUPFAM" id="SSF53187">
    <property type="entry name" value="Zn-dependent exopeptidases"/>
    <property type="match status" value="1"/>
</dbReference>
<dbReference type="PANTHER" id="PTHR11014">
    <property type="entry name" value="PEPTIDASE M20 FAMILY MEMBER"/>
    <property type="match status" value="1"/>
</dbReference>
<dbReference type="InterPro" id="IPR002933">
    <property type="entry name" value="Peptidase_M20"/>
</dbReference>
<dbReference type="SUPFAM" id="SSF55031">
    <property type="entry name" value="Bacterial exopeptidase dimerisation domain"/>
    <property type="match status" value="1"/>
</dbReference>
<dbReference type="AlphaFoldDB" id="A0A4R6XMK0"/>
<dbReference type="GO" id="GO:0004180">
    <property type="term" value="F:carboxypeptidase activity"/>
    <property type="evidence" value="ECO:0007669"/>
    <property type="project" value="UniProtKB-KW"/>
</dbReference>
<name>A0A4R6XMK0_9GAMM</name>
<feature type="binding site" evidence="3">
    <location>
        <position position="399"/>
    </location>
    <ligand>
        <name>Mn(2+)</name>
        <dbReference type="ChEBI" id="CHEBI:29035"/>
        <label>2</label>
    </ligand>
</feature>
<comment type="similarity">
    <text evidence="1">Belongs to the peptidase M20 family.</text>
</comment>
<feature type="binding site" evidence="3">
    <location>
        <position position="197"/>
    </location>
    <ligand>
        <name>Mn(2+)</name>
        <dbReference type="ChEBI" id="CHEBI:29035"/>
        <label>2</label>
    </ligand>
</feature>
<comment type="caution">
    <text evidence="6">The sequence shown here is derived from an EMBL/GenBank/DDBJ whole genome shotgun (WGS) entry which is preliminary data.</text>
</comment>
<dbReference type="RefSeq" id="WP_099020217.1">
    <property type="nucleotide sequence ID" value="NZ_NIHB01000007.1"/>
</dbReference>
<dbReference type="EMBL" id="SNZB01000004">
    <property type="protein sequence ID" value="TDR19320.1"/>
    <property type="molecule type" value="Genomic_DNA"/>
</dbReference>
<evidence type="ECO:0000256" key="3">
    <source>
        <dbReference type="PIRSR" id="PIRSR005962-1"/>
    </source>
</evidence>
<keyword evidence="4" id="KW-0732">Signal</keyword>
<proteinExistence type="inferred from homology"/>
<dbReference type="Gene3D" id="3.30.70.360">
    <property type="match status" value="1"/>
</dbReference>
<dbReference type="Gene3D" id="3.40.630.10">
    <property type="entry name" value="Zn peptidases"/>
    <property type="match status" value="1"/>
</dbReference>
<keyword evidence="7" id="KW-1185">Reference proteome</keyword>
<dbReference type="PIRSF" id="PIRSF005962">
    <property type="entry name" value="Pept_M20D_amidohydro"/>
    <property type="match status" value="1"/>
</dbReference>
<evidence type="ECO:0000256" key="1">
    <source>
        <dbReference type="ARBA" id="ARBA00006153"/>
    </source>
</evidence>
<keyword evidence="3" id="KW-0464">Manganese</keyword>
<feature type="chain" id="PRO_5020785310" evidence="4">
    <location>
        <begin position="23"/>
        <end position="424"/>
    </location>
</feature>
<organism evidence="6 7">
    <name type="scientific">Marinicella litoralis</name>
    <dbReference type="NCBI Taxonomy" id="644220"/>
    <lineage>
        <taxon>Bacteria</taxon>
        <taxon>Pseudomonadati</taxon>
        <taxon>Pseudomonadota</taxon>
        <taxon>Gammaproteobacteria</taxon>
        <taxon>Lysobacterales</taxon>
        <taxon>Marinicellaceae</taxon>
        <taxon>Marinicella</taxon>
    </lineage>
</organism>
<reference evidence="6 7" key="1">
    <citation type="submission" date="2019-03" db="EMBL/GenBank/DDBJ databases">
        <title>Genomic Encyclopedia of Type Strains, Phase IV (KMG-IV): sequencing the most valuable type-strain genomes for metagenomic binning, comparative biology and taxonomic classification.</title>
        <authorList>
            <person name="Goeker M."/>
        </authorList>
    </citation>
    <scope>NUCLEOTIDE SEQUENCE [LARGE SCALE GENOMIC DNA]</scope>
    <source>
        <strain evidence="6 7">DSM 25488</strain>
    </source>
</reference>
<dbReference type="GO" id="GO:0046872">
    <property type="term" value="F:metal ion binding"/>
    <property type="evidence" value="ECO:0007669"/>
    <property type="project" value="UniProtKB-KW"/>
</dbReference>
<evidence type="ECO:0000259" key="5">
    <source>
        <dbReference type="Pfam" id="PF07687"/>
    </source>
</evidence>
<keyword evidence="2" id="KW-0378">Hydrolase</keyword>
<dbReference type="FunFam" id="3.30.70.360:FF:000014">
    <property type="entry name" value="N-acyl-L-amino acid amidohydrolase"/>
    <property type="match status" value="1"/>
</dbReference>
<feature type="domain" description="Peptidase M20 dimerisation" evidence="5">
    <location>
        <begin position="221"/>
        <end position="315"/>
    </location>
</feature>
<dbReference type="Pfam" id="PF01546">
    <property type="entry name" value="Peptidase_M20"/>
    <property type="match status" value="1"/>
</dbReference>
<feature type="binding site" evidence="3">
    <location>
        <position position="132"/>
    </location>
    <ligand>
        <name>Mn(2+)</name>
        <dbReference type="ChEBI" id="CHEBI:29035"/>
        <label>2</label>
    </ligand>
</feature>
<gene>
    <name evidence="6" type="ORF">C8D91_1868</name>
</gene>
<dbReference type="OrthoDB" id="9777385at2"/>
<sequence length="424" mass="46252">MKFRFTCFTFLISTLISTFATADIQQDIIDIEGKMLDWRRHLHQNPELSNREFKTSSYVEKHLKALGLEVKTGIAYTGVVGILKGDKPGPTLALRADMDALPVTEQVDLSFVSKATAEYRGETIGVMHACGHDTHVAILMATAEVFAKNKADLEGTLMFIFQPAEEGAPGDEEGGAELMLAEGLFNDMKPDAAFGLHVWSKVNSGILAFRSGPFMAAVDDFELKVIGRQTHGSTPWSGIDPIVTAAQIINSVQTIVSRRTAITTAPAVVSFGAIKGGIRNNIIPDDVTMVGTIRNFDMDIRDDIHRHLGNIVSHVAQANDADVEFKINEGYPVTVNDPELAEKMLPSLYKIFGKDNVVDPGLITGAEDFSYFANEVPGMFFFLGITPQGKDASTAPSNHSPHFYVDEPALLNGVKAFVQLVQDY</sequence>
<keyword evidence="6" id="KW-0121">Carboxypeptidase</keyword>
<feature type="signal peptide" evidence="4">
    <location>
        <begin position="1"/>
        <end position="22"/>
    </location>
</feature>